<dbReference type="STRING" id="349521.HCH_04132"/>
<reference evidence="5 6" key="1">
    <citation type="journal article" date="2005" name="Nucleic Acids Res.">
        <title>Genomic blueprint of Hahella chejuensis, a marine microbe producing an algicidal agent.</title>
        <authorList>
            <person name="Jeong H."/>
            <person name="Yim J.H."/>
            <person name="Lee C."/>
            <person name="Choi S.-H."/>
            <person name="Park Y.K."/>
            <person name="Yoon S.H."/>
            <person name="Hur C.-G."/>
            <person name="Kang H.-Y."/>
            <person name="Kim D."/>
            <person name="Lee H.H."/>
            <person name="Park K.H."/>
            <person name="Park S.-H."/>
            <person name="Park H.-S."/>
            <person name="Lee H.K."/>
            <person name="Oh T.K."/>
            <person name="Kim J.F."/>
        </authorList>
    </citation>
    <scope>NUCLEOTIDE SEQUENCE [LARGE SCALE GENOMIC DNA]</scope>
    <source>
        <strain evidence="5 6">KCTC 2396</strain>
    </source>
</reference>
<dbReference type="AlphaFoldDB" id="Q2SET2"/>
<sequence>MNAIVKPTSDASTTQSQNSDVKARRGKKIWVSLLALTTIPLALWATAYAINNKPAPMQSEKHQSLPAVTVIDSTPGAYPYQLTLNGEATPEYELKLKADVAGKVTEVGKVFTAGAQVTKGELLFVIDATDYRAALASARQTLAEADYALQQEQREAEQAERDWKRSGIKTPASDLTLRKPQLASAKAKFEAAQAAVEQASKNLARTRVIAPFDGVVVSRSVALGDYVNVGAEAGTLYSVEAVQVRLSLTQQQWGRLQQDLPETVTLRSIEDSGATWSAQVVGLDNYIDTSTRLRGLLVEVQRPLQQETALLPGAFVEAEIRGADMAGVLKVPASAVTAGGYLWYVDQDNKLARETPEILFAGDESIYLKAESAAALAVVRNPLAGYAPGAQVHPVREAAQ</sequence>
<dbReference type="eggNOG" id="COG0845">
    <property type="taxonomic scope" value="Bacteria"/>
</dbReference>
<feature type="region of interest" description="Disordered" evidence="3">
    <location>
        <begin position="1"/>
        <end position="20"/>
    </location>
</feature>
<dbReference type="Proteomes" id="UP000000238">
    <property type="component" value="Chromosome"/>
</dbReference>
<dbReference type="PANTHER" id="PTHR30469">
    <property type="entry name" value="MULTIDRUG RESISTANCE PROTEIN MDTA"/>
    <property type="match status" value="1"/>
</dbReference>
<keyword evidence="2" id="KW-0175">Coiled coil</keyword>
<keyword evidence="6" id="KW-1185">Reference proteome</keyword>
<dbReference type="Gene3D" id="2.40.30.170">
    <property type="match status" value="1"/>
</dbReference>
<evidence type="ECO:0000256" key="1">
    <source>
        <dbReference type="ARBA" id="ARBA00009477"/>
    </source>
</evidence>
<organism evidence="5 6">
    <name type="scientific">Hahella chejuensis (strain KCTC 2396)</name>
    <dbReference type="NCBI Taxonomy" id="349521"/>
    <lineage>
        <taxon>Bacteria</taxon>
        <taxon>Pseudomonadati</taxon>
        <taxon>Pseudomonadota</taxon>
        <taxon>Gammaproteobacteria</taxon>
        <taxon>Oceanospirillales</taxon>
        <taxon>Hahellaceae</taxon>
        <taxon>Hahella</taxon>
    </lineage>
</organism>
<dbReference type="Gene3D" id="1.10.287.470">
    <property type="entry name" value="Helix hairpin bin"/>
    <property type="match status" value="1"/>
</dbReference>
<evidence type="ECO:0000259" key="4">
    <source>
        <dbReference type="Pfam" id="PF25973"/>
    </source>
</evidence>
<dbReference type="RefSeq" id="WP_011397909.1">
    <property type="nucleotide sequence ID" value="NC_007645.1"/>
</dbReference>
<dbReference type="GO" id="GO:1990281">
    <property type="term" value="C:efflux pump complex"/>
    <property type="evidence" value="ECO:0007669"/>
    <property type="project" value="TreeGrafter"/>
</dbReference>
<dbReference type="InterPro" id="IPR058647">
    <property type="entry name" value="BSH_CzcB-like"/>
</dbReference>
<dbReference type="OrthoDB" id="9781888at2"/>
<name>Q2SET2_HAHCH</name>
<feature type="domain" description="CzcB-like barrel-sandwich hybrid" evidence="4">
    <location>
        <begin position="97"/>
        <end position="232"/>
    </location>
</feature>
<dbReference type="GO" id="GO:0015562">
    <property type="term" value="F:efflux transmembrane transporter activity"/>
    <property type="evidence" value="ECO:0007669"/>
    <property type="project" value="TreeGrafter"/>
</dbReference>
<gene>
    <name evidence="5" type="ordered locus">HCH_04132</name>
</gene>
<evidence type="ECO:0000313" key="5">
    <source>
        <dbReference type="EMBL" id="ABC30842.1"/>
    </source>
</evidence>
<dbReference type="SUPFAM" id="SSF111369">
    <property type="entry name" value="HlyD-like secretion proteins"/>
    <property type="match status" value="1"/>
</dbReference>
<dbReference type="NCBIfam" id="TIGR01730">
    <property type="entry name" value="RND_mfp"/>
    <property type="match status" value="1"/>
</dbReference>
<dbReference type="EMBL" id="CP000155">
    <property type="protein sequence ID" value="ABC30842.1"/>
    <property type="molecule type" value="Genomic_DNA"/>
</dbReference>
<evidence type="ECO:0000313" key="6">
    <source>
        <dbReference type="Proteomes" id="UP000000238"/>
    </source>
</evidence>
<evidence type="ECO:0000256" key="2">
    <source>
        <dbReference type="SAM" id="Coils"/>
    </source>
</evidence>
<feature type="coiled-coil region" evidence="2">
    <location>
        <begin position="135"/>
        <end position="202"/>
    </location>
</feature>
<feature type="compositionally biased region" description="Polar residues" evidence="3">
    <location>
        <begin position="9"/>
        <end position="20"/>
    </location>
</feature>
<dbReference type="Pfam" id="PF25973">
    <property type="entry name" value="BSH_CzcB"/>
    <property type="match status" value="1"/>
</dbReference>
<comment type="similarity">
    <text evidence="1">Belongs to the membrane fusion protein (MFP) (TC 8.A.1) family.</text>
</comment>
<protein>
    <submittedName>
        <fullName evidence="5">Membrane-fusion protein</fullName>
    </submittedName>
</protein>
<dbReference type="HOGENOM" id="CLU_018816_18_3_6"/>
<proteinExistence type="inferred from homology"/>
<dbReference type="Gene3D" id="2.40.50.100">
    <property type="match status" value="1"/>
</dbReference>
<dbReference type="KEGG" id="hch:HCH_04132"/>
<dbReference type="PANTHER" id="PTHR30469:SF12">
    <property type="entry name" value="MULTIDRUG RESISTANCE PROTEIN MDTA"/>
    <property type="match status" value="1"/>
</dbReference>
<dbReference type="InterPro" id="IPR006143">
    <property type="entry name" value="RND_pump_MFP"/>
</dbReference>
<evidence type="ECO:0000256" key="3">
    <source>
        <dbReference type="SAM" id="MobiDB-lite"/>
    </source>
</evidence>
<accession>Q2SET2</accession>